<name>A0A6P8BTK5_PUNGR</name>
<dbReference type="Gene3D" id="3.80.10.10">
    <property type="entry name" value="Ribonuclease Inhibitor"/>
    <property type="match status" value="1"/>
</dbReference>
<accession>A0A6P8BTK5</accession>
<dbReference type="Pfam" id="PF24758">
    <property type="entry name" value="LRR_At5g56370"/>
    <property type="match status" value="1"/>
</dbReference>
<dbReference type="OrthoDB" id="612216at2759"/>
<dbReference type="Proteomes" id="UP000515151">
    <property type="component" value="Chromosome 8"/>
</dbReference>
<evidence type="ECO:0000313" key="2">
    <source>
        <dbReference type="Proteomes" id="UP000515151"/>
    </source>
</evidence>
<reference evidence="3" key="2">
    <citation type="submission" date="2025-08" db="UniProtKB">
        <authorList>
            <consortium name="RefSeq"/>
        </authorList>
    </citation>
    <scope>IDENTIFICATION</scope>
    <source>
        <tissue evidence="3">Leaf</tissue>
    </source>
</reference>
<dbReference type="InterPro" id="IPR055411">
    <property type="entry name" value="LRR_FXL15/At3g58940/PEG3-like"/>
</dbReference>
<gene>
    <name evidence="3" type="primary">LOC116188911</name>
</gene>
<reference evidence="2" key="1">
    <citation type="journal article" date="2020" name="Plant Biotechnol. J.">
        <title>The pomegranate (Punica granatum L.) draft genome dissects genetic divergence between soft- and hard-seeded cultivars.</title>
        <authorList>
            <person name="Luo X."/>
            <person name="Li H."/>
            <person name="Wu Z."/>
            <person name="Yao W."/>
            <person name="Zhao P."/>
            <person name="Cao D."/>
            <person name="Yu H."/>
            <person name="Li K."/>
            <person name="Poudel K."/>
            <person name="Zhao D."/>
            <person name="Zhang F."/>
            <person name="Xia X."/>
            <person name="Chen L."/>
            <person name="Wang Q."/>
            <person name="Jing D."/>
            <person name="Cao S."/>
        </authorList>
    </citation>
    <scope>NUCLEOTIDE SEQUENCE [LARGE SCALE GENOMIC DNA]</scope>
    <source>
        <strain evidence="2">cv. Tunisia</strain>
    </source>
</reference>
<sequence length="331" mass="37310">MDAVKTSTLSKRWRHLWALVPDLQFSCSDFPKRSVFMEFVRRACALRDGSFIRAFSLSCDDVIGSVSYIKKLITSFVATCGVGDLRLFLGNLGRAYKLPSSIFTCGALETLHVQSHCTVRLPSSLRLSSLKVLDLKGVTFEDNALMEKLFSSPSLEKLGIWDCKWRECKSGGTAQLVEAKLMIFPCRRRDGIVMARNSKLLSLVSNVKELTLFNTLLKDVAKRNDVQPPFRNLIKLTLVGEIDSVAVKGLFVILRRSPRLQSLHCEEELRYHRVNGVHGLLNPLPSCFLTELKEISVFVGCRNCPKKQLFMALIFLERAVALEKLNVQLKV</sequence>
<dbReference type="InterPro" id="IPR032675">
    <property type="entry name" value="LRR_dom_sf"/>
</dbReference>
<dbReference type="RefSeq" id="XP_031374222.1">
    <property type="nucleotide sequence ID" value="XM_031518362.1"/>
</dbReference>
<proteinExistence type="predicted"/>
<dbReference type="GeneID" id="116188911"/>
<keyword evidence="2" id="KW-1185">Reference proteome</keyword>
<evidence type="ECO:0000259" key="1">
    <source>
        <dbReference type="Pfam" id="PF24758"/>
    </source>
</evidence>
<dbReference type="PANTHER" id="PTHR31900">
    <property type="entry name" value="F-BOX/RNI SUPERFAMILY PROTEIN-RELATED"/>
    <property type="match status" value="1"/>
</dbReference>
<dbReference type="SUPFAM" id="SSF52058">
    <property type="entry name" value="L domain-like"/>
    <property type="match status" value="1"/>
</dbReference>
<organism evidence="2 3">
    <name type="scientific">Punica granatum</name>
    <name type="common">Pomegranate</name>
    <dbReference type="NCBI Taxonomy" id="22663"/>
    <lineage>
        <taxon>Eukaryota</taxon>
        <taxon>Viridiplantae</taxon>
        <taxon>Streptophyta</taxon>
        <taxon>Embryophyta</taxon>
        <taxon>Tracheophyta</taxon>
        <taxon>Spermatophyta</taxon>
        <taxon>Magnoliopsida</taxon>
        <taxon>eudicotyledons</taxon>
        <taxon>Gunneridae</taxon>
        <taxon>Pentapetalae</taxon>
        <taxon>rosids</taxon>
        <taxon>malvids</taxon>
        <taxon>Myrtales</taxon>
        <taxon>Lythraceae</taxon>
        <taxon>Punica</taxon>
    </lineage>
</organism>
<feature type="domain" description="F-box/LRR-repeat protein 15/At3g58940/PEG3-like LRR" evidence="1">
    <location>
        <begin position="77"/>
        <end position="164"/>
    </location>
</feature>
<dbReference type="PANTHER" id="PTHR31900:SF34">
    <property type="entry name" value="EMB|CAB62440.1-RELATED"/>
    <property type="match status" value="1"/>
</dbReference>
<dbReference type="InterPro" id="IPR050232">
    <property type="entry name" value="FBL13/AtMIF1-like"/>
</dbReference>
<dbReference type="AlphaFoldDB" id="A0A6P8BTK5"/>
<evidence type="ECO:0000313" key="3">
    <source>
        <dbReference type="RefSeq" id="XP_031374222.1"/>
    </source>
</evidence>
<protein>
    <submittedName>
        <fullName evidence="3">F-box/FBD/LRR-repeat protein At1g78760</fullName>
    </submittedName>
</protein>